<sequence>MDIYSQAFNFASHFGGTVDPRTGQYSCRIQLANLYPQGPLDVSRTIALSFSMMSNESGVYGSGWRMSNTEFDIARSRLTLLTGEQFKTQSLPAVGGTLLFKDRKLADLVVKRPDTNTLHVIYKDGTVEVLQRTSSTSPYRIVALQFENGERMKWEYAAGGSLERILDHDQQVLLLLTYSSGRLVRADTRVDGGRHARVLFSQTNGRLTGFSAPYDSRELPPSMGYVLEYGRAFRNGMIAIHRVRSPMSGDELINYAENGHQYANGQYIPRVTSWDQTPGAYQPGMSRTYSYSPRRNFTGFPFSGGFREGEDNLYLVGSDYDYWTEETRIDSAANNAVLSVTRTTYNKYHLLTQELVRREGTLASTQIEYNLRPGLFADQPPNFQLPRRITKSYALVAGGTARQEVVTIETDSFGNELSRSEATGVSTEYDYYPVGGEQGRCPADPRGLFQRYLKQERVIPADGTPGVRVTDFTFTSLPAPAGGYFVLELSSIQAGRASVHKTYYDAPANLALHGRLRTDTSTLEGLALITELSYIQSGDTLSETRRLRGREGHWLDSLNVVSLTNRRLLSMNGDGETTLATTYDVAGRLTSETASPGKPEEAESRFVYHYATPTKRAHLVTTDARGRSTVTYYDGMGRQVAQALLLEGGTNEQPLGTWRYDALGQTVEKTRIDYLPDGERVLTTRYAYNPWGNASRVTRPDGSVEIDDYDPRLHIRVTGIEGGERLETHLNAHHQPFRVNRVDALGQLTEVESRTYDGLGRCLSRLDVDKHRTDYSYDLFDRVVTTVQTPSDGSPSRQRTVAYAPGSSDQRVSTISIDGRNVGARTYDSLGRLTAQSRGTVPATTWQYETGWTEPVAAVSGAGHRQQWSYDKELGAPSSVAMAGHPDKLYRYDPISGQPTFSESGTLKHEVFHDVNGYPQKEVQTVLGTPLTAYYAHSPGGRLLHHTSYEGQRSDFEYDANGRFFKMVAGAVVVEQRYDGFARPEVLTTRYANTEVVTRVGYDALGREAERRFEQNGALLQVMSSTYHPNSLLASRFVRDAAAQLVIGETFTYDAFLRLTTYRCEGREYPQDSLGRNIAGQQFSFDSLNNITRVVTSFADGTQDISTRFFTDADPTRLTRVTHSNPAQDDALTYDAAGNLTGGPAGRIYTYNGFDQLTSVQEGSLQCSYQYDAQFRQVVAARGNETPVVMAYAGDRLDTLLEGSRKLRYFNAAGHVQARTGGVEGPQLHLNDGAGSVRGVVAPGQATVQRHYAPYGEGNVVARDGNVRSMADLQLPAFTGERLDAAVGLYHLEKRTYDPRLMVFLSADPLAPFDEGGINSYSYCAGNPINLIDPTGLFPKWLSWVLTGVALALSLVAFNFAATGLALALASKTITGLAMAGKVLAVVATSGSSIGGTLGITGLSIEAVDKQMGWDRSRHIKNLGWASFAFSTVGVAASLGLSATTGVNAFRVAALKASEKTTGFFSSPAGVGLVAAGKNATGLSYAFTAKQGITTVSQVFGGARSVLRWTNFGRGLDARLKSTQAQPVAEDEQPQSQQQPQPRPMSLGLVDMSESSFQFYGEFRREVTRIRQSVLIDSDRDD</sequence>
<gene>
    <name evidence="3" type="primary">wapA</name>
    <name evidence="3" type="ORF">PFL603g_04407</name>
</gene>
<keyword evidence="3" id="KW-0378">Hydrolase</keyword>
<protein>
    <submittedName>
        <fullName evidence="3">tRNA(Glu)-specific nuclease WapA</fullName>
        <ecNumber evidence="3">3.1.-.-</ecNumber>
    </submittedName>
</protein>
<organism evidence="3 4">
    <name type="scientific">Pseudomonas fluorescens</name>
    <dbReference type="NCBI Taxonomy" id="294"/>
    <lineage>
        <taxon>Bacteria</taxon>
        <taxon>Pseudomonadati</taxon>
        <taxon>Pseudomonadota</taxon>
        <taxon>Gammaproteobacteria</taxon>
        <taxon>Pseudomonadales</taxon>
        <taxon>Pseudomonadaceae</taxon>
        <taxon>Pseudomonas</taxon>
    </lineage>
</organism>
<dbReference type="PANTHER" id="PTHR32305">
    <property type="match status" value="1"/>
</dbReference>
<feature type="compositionally biased region" description="Polar residues" evidence="1">
    <location>
        <begin position="788"/>
        <end position="799"/>
    </location>
</feature>
<keyword evidence="2" id="KW-0472">Membrane</keyword>
<dbReference type="EMBL" id="LCYC01000058">
    <property type="protein sequence ID" value="KWV71866.1"/>
    <property type="molecule type" value="Genomic_DNA"/>
</dbReference>
<name>A0A109KMB1_PSEFL</name>
<dbReference type="EC" id="3.1.-.-" evidence="3"/>
<dbReference type="Proteomes" id="UP000063434">
    <property type="component" value="Unassembled WGS sequence"/>
</dbReference>
<feature type="transmembrane region" description="Helical" evidence="2">
    <location>
        <begin position="1383"/>
        <end position="1405"/>
    </location>
</feature>
<feature type="region of interest" description="Disordered" evidence="1">
    <location>
        <begin position="788"/>
        <end position="807"/>
    </location>
</feature>
<comment type="caution">
    <text evidence="3">The sequence shown here is derived from an EMBL/GenBank/DDBJ whole genome shotgun (WGS) entry which is preliminary data.</text>
</comment>
<dbReference type="InterPro" id="IPR022385">
    <property type="entry name" value="Rhs_assc_core"/>
</dbReference>
<dbReference type="Gene3D" id="2.180.10.10">
    <property type="entry name" value="RHS repeat-associated core"/>
    <property type="match status" value="3"/>
</dbReference>
<accession>A0A109KMB1</accession>
<evidence type="ECO:0000313" key="4">
    <source>
        <dbReference type="Proteomes" id="UP000063434"/>
    </source>
</evidence>
<keyword evidence="2" id="KW-0812">Transmembrane</keyword>
<evidence type="ECO:0000256" key="1">
    <source>
        <dbReference type="SAM" id="MobiDB-lite"/>
    </source>
</evidence>
<feature type="transmembrane region" description="Helical" evidence="2">
    <location>
        <begin position="1425"/>
        <end position="1450"/>
    </location>
</feature>
<dbReference type="PATRIC" id="fig|294.195.peg.4708"/>
<reference evidence="3 4" key="1">
    <citation type="submission" date="2015-05" db="EMBL/GenBank/DDBJ databases">
        <title>A genomic and transcriptomic approach to investigate the blue pigment phenotype in Pseudomonas fluorescens.</title>
        <authorList>
            <person name="Andreani N.A."/>
            <person name="Cardazzo B."/>
        </authorList>
    </citation>
    <scope>NUCLEOTIDE SEQUENCE [LARGE SCALE GENOMIC DNA]</scope>
    <source>
        <strain evidence="3 4">Ps_40</strain>
    </source>
</reference>
<feature type="region of interest" description="Disordered" evidence="1">
    <location>
        <begin position="1521"/>
        <end position="1548"/>
    </location>
</feature>
<feature type="transmembrane region" description="Helical" evidence="2">
    <location>
        <begin position="1341"/>
        <end position="1371"/>
    </location>
</feature>
<evidence type="ECO:0000313" key="3">
    <source>
        <dbReference type="EMBL" id="KWV71866.1"/>
    </source>
</evidence>
<dbReference type="NCBIfam" id="TIGR03696">
    <property type="entry name" value="Rhs_assc_core"/>
    <property type="match status" value="1"/>
</dbReference>
<proteinExistence type="predicted"/>
<dbReference type="InterPro" id="IPR050708">
    <property type="entry name" value="T6SS_VgrG/RHS"/>
</dbReference>
<dbReference type="GO" id="GO:0016787">
    <property type="term" value="F:hydrolase activity"/>
    <property type="evidence" value="ECO:0007669"/>
    <property type="project" value="UniProtKB-KW"/>
</dbReference>
<evidence type="ECO:0000256" key="2">
    <source>
        <dbReference type="SAM" id="Phobius"/>
    </source>
</evidence>
<keyword evidence="2" id="KW-1133">Transmembrane helix</keyword>
<dbReference type="PANTHER" id="PTHR32305:SF15">
    <property type="entry name" value="PROTEIN RHSA-RELATED"/>
    <property type="match status" value="1"/>
</dbReference>